<keyword evidence="1" id="KW-0732">Signal</keyword>
<dbReference type="EMBL" id="CBTN010000006">
    <property type="protein sequence ID" value="CDH50284.1"/>
    <property type="molecule type" value="Genomic_DNA"/>
</dbReference>
<sequence>MARILLSCCALLYVIGYAYAVSMTAERATFRAVGKTYHYDRAFAAKDYEMYIHTSALEFQPLPPNVLHQAGYSSPRHVIDKPCSSTSTELLSYKPPSVMHLWNLINLPPIQLPLSTFPFSIAASFKHNYHLQTIVLLQPIMSTLQLP</sequence>
<organism evidence="2 3">
    <name type="scientific">Lichtheimia corymbifera JMRC:FSU:9682</name>
    <dbReference type="NCBI Taxonomy" id="1263082"/>
    <lineage>
        <taxon>Eukaryota</taxon>
        <taxon>Fungi</taxon>
        <taxon>Fungi incertae sedis</taxon>
        <taxon>Mucoromycota</taxon>
        <taxon>Mucoromycotina</taxon>
        <taxon>Mucoromycetes</taxon>
        <taxon>Mucorales</taxon>
        <taxon>Lichtheimiaceae</taxon>
        <taxon>Lichtheimia</taxon>
    </lineage>
</organism>
<comment type="caution">
    <text evidence="2">The sequence shown here is derived from an EMBL/GenBank/DDBJ whole genome shotgun (WGS) entry which is preliminary data.</text>
</comment>
<accession>A0A068RJW5</accession>
<feature type="chain" id="PRO_5001652580" evidence="1">
    <location>
        <begin position="21"/>
        <end position="147"/>
    </location>
</feature>
<evidence type="ECO:0000313" key="3">
    <source>
        <dbReference type="Proteomes" id="UP000027586"/>
    </source>
</evidence>
<protein>
    <submittedName>
        <fullName evidence="2">Uncharacterized protein</fullName>
    </submittedName>
</protein>
<reference evidence="2" key="1">
    <citation type="submission" date="2013-08" db="EMBL/GenBank/DDBJ databases">
        <title>Gene expansion shapes genome architecture in the human pathogen Lichtheimia corymbifera: an evolutionary genomics analysis in the ancient terrestrial Mucorales (Mucoromycotina).</title>
        <authorList>
            <person name="Schwartze V.U."/>
            <person name="Winter S."/>
            <person name="Shelest E."/>
            <person name="Marcet-Houben M."/>
            <person name="Horn F."/>
            <person name="Wehner S."/>
            <person name="Hoffmann K."/>
            <person name="Riege K."/>
            <person name="Sammeth M."/>
            <person name="Nowrousian M."/>
            <person name="Valiante V."/>
            <person name="Linde J."/>
            <person name="Jacobsen I.D."/>
            <person name="Marz M."/>
            <person name="Brakhage A.A."/>
            <person name="Gabaldon T."/>
            <person name="Bocker S."/>
            <person name="Voigt K."/>
        </authorList>
    </citation>
    <scope>NUCLEOTIDE SEQUENCE [LARGE SCALE GENOMIC DNA]</scope>
    <source>
        <strain evidence="2">FSU 9682</strain>
    </source>
</reference>
<evidence type="ECO:0000313" key="2">
    <source>
        <dbReference type="EMBL" id="CDH50284.1"/>
    </source>
</evidence>
<name>A0A068RJW5_9FUNG</name>
<dbReference type="OrthoDB" id="2268842at2759"/>
<proteinExistence type="predicted"/>
<dbReference type="VEuPathDB" id="FungiDB:LCOR_02000.1"/>
<dbReference type="Proteomes" id="UP000027586">
    <property type="component" value="Unassembled WGS sequence"/>
</dbReference>
<feature type="signal peptide" evidence="1">
    <location>
        <begin position="1"/>
        <end position="20"/>
    </location>
</feature>
<gene>
    <name evidence="2" type="ORF">LCOR_02000.1</name>
</gene>
<dbReference type="AlphaFoldDB" id="A0A068RJW5"/>
<evidence type="ECO:0000256" key="1">
    <source>
        <dbReference type="SAM" id="SignalP"/>
    </source>
</evidence>
<keyword evidence="3" id="KW-1185">Reference proteome</keyword>